<dbReference type="AlphaFoldDB" id="A0A6J6GBS8"/>
<accession>A0A6J6GBS8</accession>
<feature type="compositionally biased region" description="Basic and acidic residues" evidence="1">
    <location>
        <begin position="115"/>
        <end position="128"/>
    </location>
</feature>
<feature type="region of interest" description="Disordered" evidence="1">
    <location>
        <begin position="201"/>
        <end position="223"/>
    </location>
</feature>
<proteinExistence type="predicted"/>
<gene>
    <name evidence="2" type="ORF">UFOPK1835_00236</name>
</gene>
<name>A0A6J6GBS8_9ZZZZ</name>
<organism evidence="2">
    <name type="scientific">freshwater metagenome</name>
    <dbReference type="NCBI Taxonomy" id="449393"/>
    <lineage>
        <taxon>unclassified sequences</taxon>
        <taxon>metagenomes</taxon>
        <taxon>ecological metagenomes</taxon>
    </lineage>
</organism>
<dbReference type="EMBL" id="CAEZUP010000005">
    <property type="protein sequence ID" value="CAB4598732.1"/>
    <property type="molecule type" value="Genomic_DNA"/>
</dbReference>
<evidence type="ECO:0000256" key="1">
    <source>
        <dbReference type="SAM" id="MobiDB-lite"/>
    </source>
</evidence>
<evidence type="ECO:0000313" key="2">
    <source>
        <dbReference type="EMBL" id="CAB4598732.1"/>
    </source>
</evidence>
<feature type="region of interest" description="Disordered" evidence="1">
    <location>
        <begin position="72"/>
        <end position="136"/>
    </location>
</feature>
<reference evidence="2" key="1">
    <citation type="submission" date="2020-05" db="EMBL/GenBank/DDBJ databases">
        <authorList>
            <person name="Chiriac C."/>
            <person name="Salcher M."/>
            <person name="Ghai R."/>
            <person name="Kavagutti S V."/>
        </authorList>
    </citation>
    <scope>NUCLEOTIDE SEQUENCE</scope>
</reference>
<sequence>MLATLAGRIAVGRAGWADAVASEPDELELAEHVGEGRDEAALVHLTAHATSAGGTVATGALGGEDRLACSQLGGLTAGSGREARHVDDSPEREEDQNGHGPQRDLLAPECGGDVGGDRLLDGDGRSRGGDGGGRGCPGFRHLRAGAFVGGGCGRRLGAFLAASGSGSAFFGAFEQVLGNFGHGSSVDTGVKWGENESFITADRKPDSVNGPKPRRSGGREAKYRNGLFPPDVLVERRRGMVAECCARGCATPASGW</sequence>
<protein>
    <submittedName>
        <fullName evidence="2">Unannotated protein</fullName>
    </submittedName>
</protein>